<comment type="caution">
    <text evidence="1">The sequence shown here is derived from an EMBL/GenBank/DDBJ whole genome shotgun (WGS) entry which is preliminary data.</text>
</comment>
<accession>A0AAE4CSE9</accession>
<evidence type="ECO:0000313" key="1">
    <source>
        <dbReference type="EMBL" id="MDR7322945.1"/>
    </source>
</evidence>
<sequence>MADRLFNFDQIRDDEELIMMLEGIRQVGIAGHDELDELSGLVKAKIVRYAKRHGVGAFRARFWGKVVSLPISRSADAMLAVAGYAKVCKNRFEAFVVALDDEDAGRSDFEIRQRRRPSPNGRRAA</sequence>
<organism evidence="1 2">
    <name type="scientific">Catenuloplanes niger</name>
    <dbReference type="NCBI Taxonomy" id="587534"/>
    <lineage>
        <taxon>Bacteria</taxon>
        <taxon>Bacillati</taxon>
        <taxon>Actinomycetota</taxon>
        <taxon>Actinomycetes</taxon>
        <taxon>Micromonosporales</taxon>
        <taxon>Micromonosporaceae</taxon>
        <taxon>Catenuloplanes</taxon>
    </lineage>
</organism>
<dbReference type="EMBL" id="JAVDYC010000001">
    <property type="protein sequence ID" value="MDR7322945.1"/>
    <property type="molecule type" value="Genomic_DNA"/>
</dbReference>
<protein>
    <submittedName>
        <fullName evidence="1">Uncharacterized protein</fullName>
    </submittedName>
</protein>
<gene>
    <name evidence="1" type="ORF">J2S44_003195</name>
</gene>
<name>A0AAE4CSE9_9ACTN</name>
<evidence type="ECO:0000313" key="2">
    <source>
        <dbReference type="Proteomes" id="UP001183629"/>
    </source>
</evidence>
<keyword evidence="2" id="KW-1185">Reference proteome</keyword>
<dbReference type="AlphaFoldDB" id="A0AAE4CSE9"/>
<reference evidence="1 2" key="1">
    <citation type="submission" date="2023-07" db="EMBL/GenBank/DDBJ databases">
        <title>Sequencing the genomes of 1000 actinobacteria strains.</title>
        <authorList>
            <person name="Klenk H.-P."/>
        </authorList>
    </citation>
    <scope>NUCLEOTIDE SEQUENCE [LARGE SCALE GENOMIC DNA]</scope>
    <source>
        <strain evidence="1 2">DSM 44711</strain>
    </source>
</reference>
<dbReference type="Proteomes" id="UP001183629">
    <property type="component" value="Unassembled WGS sequence"/>
</dbReference>
<dbReference type="RefSeq" id="WP_310414075.1">
    <property type="nucleotide sequence ID" value="NZ_JAVDYC010000001.1"/>
</dbReference>
<proteinExistence type="predicted"/>